<feature type="transmembrane region" description="Helical" evidence="2">
    <location>
        <begin position="67"/>
        <end position="87"/>
    </location>
</feature>
<feature type="region of interest" description="Disordered" evidence="1">
    <location>
        <begin position="342"/>
        <end position="431"/>
    </location>
</feature>
<reference evidence="4 5" key="1">
    <citation type="submission" date="2019-07" db="EMBL/GenBank/DDBJ databases">
        <title>Venturia inaequalis Genome Resource.</title>
        <authorList>
            <person name="Lichtner F.J."/>
        </authorList>
    </citation>
    <scope>NUCLEOTIDE SEQUENCE [LARGE SCALE GENOMIC DNA]</scope>
    <source>
        <strain evidence="4 5">DMI_063113</strain>
    </source>
</reference>
<protein>
    <submittedName>
        <fullName evidence="4">Uncharacterized protein</fullName>
    </submittedName>
</protein>
<name>A0A8H3Z451_VENIN</name>
<dbReference type="AlphaFoldDB" id="A0A8H3Z451"/>
<evidence type="ECO:0000256" key="1">
    <source>
        <dbReference type="SAM" id="MobiDB-lite"/>
    </source>
</evidence>
<evidence type="ECO:0000256" key="3">
    <source>
        <dbReference type="SAM" id="SignalP"/>
    </source>
</evidence>
<feature type="chain" id="PRO_5034571698" evidence="3">
    <location>
        <begin position="23"/>
        <end position="522"/>
    </location>
</feature>
<dbReference type="Proteomes" id="UP000490939">
    <property type="component" value="Unassembled WGS sequence"/>
</dbReference>
<comment type="caution">
    <text evidence="4">The sequence shown here is derived from an EMBL/GenBank/DDBJ whole genome shotgun (WGS) entry which is preliminary data.</text>
</comment>
<gene>
    <name evidence="4" type="ORF">EG327_007153</name>
</gene>
<organism evidence="4 5">
    <name type="scientific">Venturia inaequalis</name>
    <name type="common">Apple scab fungus</name>
    <dbReference type="NCBI Taxonomy" id="5025"/>
    <lineage>
        <taxon>Eukaryota</taxon>
        <taxon>Fungi</taxon>
        <taxon>Dikarya</taxon>
        <taxon>Ascomycota</taxon>
        <taxon>Pezizomycotina</taxon>
        <taxon>Dothideomycetes</taxon>
        <taxon>Pleosporomycetidae</taxon>
        <taxon>Venturiales</taxon>
        <taxon>Venturiaceae</taxon>
        <taxon>Venturia</taxon>
    </lineage>
</organism>
<evidence type="ECO:0000313" key="4">
    <source>
        <dbReference type="EMBL" id="KAE9979091.1"/>
    </source>
</evidence>
<dbReference type="EMBL" id="WNWR01000423">
    <property type="protein sequence ID" value="KAE9979091.1"/>
    <property type="molecule type" value="Genomic_DNA"/>
</dbReference>
<proteinExistence type="predicted"/>
<sequence>MDAFTLQILHLLLSIFQMMALGSPHTVITILQHLSAVLVFAIFEYFSLRHPRHAHFRRSKIPNLWRLFVSLVCLASLFSLGSSSSAICLFRSLFSWLLAGIGGIDAWNFECPREFRARKPSGTSPSTNPVSTPNTPQAIDQLGYLLLNPQQTEDYNAHCDFVEGLLKTIRNRDATIAQLEIGIKHRDITISRQQSTISSQQSKLNEQEIELDYWRKHRCPVPGLGQPSLGSLLHRIASLENSLDKSRNANGVLQERLQKSYAKSENTASEAHQPCHKSQQAQIVSEFFSLPSSQPPIPHQAHTVSSYGLSATILPPMVTGIAKAIDNFACYTPHTVSGHGFSARSLPPMVKETSHTSNPPPQPQIPSANADPPADKEAPSAPPAAAAPSSKPPPPPANPAAPALPGRKIKSVKSRVGREMRTDNDDLDDDEFDHSYIPPAMIDFACICEGMSNVQIQLHADQVFGDLASTWLDRKRDVLKGRVLECIEYGQHSMELDMSARIDSNALILKEEKGTVYMTLKG</sequence>
<evidence type="ECO:0000256" key="2">
    <source>
        <dbReference type="SAM" id="Phobius"/>
    </source>
</evidence>
<keyword evidence="3" id="KW-0732">Signal</keyword>
<accession>A0A8H3Z451</accession>
<keyword evidence="2" id="KW-0812">Transmembrane</keyword>
<evidence type="ECO:0000313" key="5">
    <source>
        <dbReference type="Proteomes" id="UP000490939"/>
    </source>
</evidence>
<feature type="signal peptide" evidence="3">
    <location>
        <begin position="1"/>
        <end position="22"/>
    </location>
</feature>
<feature type="compositionally biased region" description="Pro residues" evidence="1">
    <location>
        <begin position="390"/>
        <end position="399"/>
    </location>
</feature>
<keyword evidence="2" id="KW-0472">Membrane</keyword>
<keyword evidence="5" id="KW-1185">Reference proteome</keyword>
<keyword evidence="2" id="KW-1133">Transmembrane helix</keyword>
<feature type="transmembrane region" description="Helical" evidence="2">
    <location>
        <begin position="30"/>
        <end position="46"/>
    </location>
</feature>